<accession>A0A447CVT9</accession>
<dbReference type="RefSeq" id="WP_129609784.1">
    <property type="nucleotide sequence ID" value="NZ_UWOC01000159.1"/>
</dbReference>
<dbReference type="OrthoDB" id="9816009at2"/>
<gene>
    <name evidence="3" type="ORF">RHODGE_RHODGE_03145</name>
</gene>
<organism evidence="3 4">
    <name type="scientific">Rhodoplanes serenus</name>
    <dbReference type="NCBI Taxonomy" id="200615"/>
    <lineage>
        <taxon>Bacteria</taxon>
        <taxon>Pseudomonadati</taxon>
        <taxon>Pseudomonadota</taxon>
        <taxon>Alphaproteobacteria</taxon>
        <taxon>Hyphomicrobiales</taxon>
        <taxon>Nitrobacteraceae</taxon>
        <taxon>Rhodoplanes</taxon>
    </lineage>
</organism>
<feature type="coiled-coil region" evidence="1">
    <location>
        <begin position="213"/>
        <end position="243"/>
    </location>
</feature>
<evidence type="ECO:0000256" key="1">
    <source>
        <dbReference type="SAM" id="Coils"/>
    </source>
</evidence>
<comment type="caution">
    <text evidence="3">The sequence shown here is derived from an EMBL/GenBank/DDBJ whole genome shotgun (WGS) entry which is preliminary data.</text>
</comment>
<dbReference type="InterPro" id="IPR011990">
    <property type="entry name" value="TPR-like_helical_dom_sf"/>
</dbReference>
<keyword evidence="4" id="KW-1185">Reference proteome</keyword>
<evidence type="ECO:0000313" key="4">
    <source>
        <dbReference type="Proteomes" id="UP000289200"/>
    </source>
</evidence>
<dbReference type="Proteomes" id="UP000289200">
    <property type="component" value="Unassembled WGS sequence"/>
</dbReference>
<feature type="region of interest" description="Disordered" evidence="2">
    <location>
        <begin position="140"/>
        <end position="162"/>
    </location>
</feature>
<proteinExistence type="predicted"/>
<dbReference type="Gene3D" id="1.25.40.10">
    <property type="entry name" value="Tetratricopeptide repeat domain"/>
    <property type="match status" value="1"/>
</dbReference>
<evidence type="ECO:0008006" key="5">
    <source>
        <dbReference type="Google" id="ProtNLM"/>
    </source>
</evidence>
<protein>
    <recommendedName>
        <fullName evidence="5">Sel1 repeat family protein</fullName>
    </recommendedName>
</protein>
<reference evidence="4" key="1">
    <citation type="submission" date="2018-10" db="EMBL/GenBank/DDBJ databases">
        <authorList>
            <person name="Peiro R."/>
            <person name="Begona"/>
            <person name="Cbmso G."/>
            <person name="Lopez M."/>
            <person name="Gonzalez S."/>
            <person name="Sacristan E."/>
            <person name="Castillo E."/>
        </authorList>
    </citation>
    <scope>NUCLEOTIDE SEQUENCE [LARGE SCALE GENOMIC DNA]</scope>
</reference>
<keyword evidence="1" id="KW-0175">Coiled coil</keyword>
<sequence length="451" mass="49569">MAVRGRIAAVIGAGMGLFGIIPPILALEDKNCSRLQSVSTAVRERIERGEARSAARARAIEQASKDAVAQVIGIEVQSRRENKTEIADDKARSWFRQIEQSGLGGFARPKVVGERDEGDIIVMDVVVTVCVPTDEFLRQQAKQRAERERKPPAPVDPAAEPWFDPKTGQARVWYWRRNKTFEFFDAEGFHPRYGGRLQPVTEKIRDEWQEAANAERQRAAAAAAQAARQAEEEEAARRSALAKAAETCDRLAANPNDLRRPASVPGADFDIVRANAQEAVAACQAAADRYPGEPRYRYQLARAYQKLNPKRAASLLDELMKQRYAAAFDNYGWLLLDPGFRPVPDYAGAAKALRQGAAIGDPSAMLSLAKLIRRNQVDGSLEHATTLAQRAATLGHTDAAAELTALQQAAEDAAAAAALAATKAEAERRQQEQIQQFFFDTLRGIMNRGPR</sequence>
<dbReference type="EMBL" id="UWOC01000159">
    <property type="protein sequence ID" value="VCU09462.1"/>
    <property type="molecule type" value="Genomic_DNA"/>
</dbReference>
<dbReference type="SUPFAM" id="SSF81901">
    <property type="entry name" value="HCP-like"/>
    <property type="match status" value="1"/>
</dbReference>
<evidence type="ECO:0000256" key="2">
    <source>
        <dbReference type="SAM" id="MobiDB-lite"/>
    </source>
</evidence>
<name>A0A447CVT9_9BRAD</name>
<evidence type="ECO:0000313" key="3">
    <source>
        <dbReference type="EMBL" id="VCU09462.1"/>
    </source>
</evidence>
<dbReference type="AlphaFoldDB" id="A0A447CVT9"/>